<keyword evidence="3" id="KW-1185">Reference proteome</keyword>
<dbReference type="Proteomes" id="UP000078046">
    <property type="component" value="Unassembled WGS sequence"/>
</dbReference>
<name>A0A177AP04_9BILA</name>
<dbReference type="AlphaFoldDB" id="A0A177AP04"/>
<evidence type="ECO:0000259" key="1">
    <source>
        <dbReference type="Pfam" id="PF00571"/>
    </source>
</evidence>
<proteinExistence type="predicted"/>
<dbReference type="InterPro" id="IPR000644">
    <property type="entry name" value="CBS_dom"/>
</dbReference>
<dbReference type="OrthoDB" id="428525at2759"/>
<gene>
    <name evidence="2" type="ORF">A3Q56_08544</name>
</gene>
<organism evidence="2 3">
    <name type="scientific">Intoshia linei</name>
    <dbReference type="NCBI Taxonomy" id="1819745"/>
    <lineage>
        <taxon>Eukaryota</taxon>
        <taxon>Metazoa</taxon>
        <taxon>Spiralia</taxon>
        <taxon>Lophotrochozoa</taxon>
        <taxon>Mesozoa</taxon>
        <taxon>Orthonectida</taxon>
        <taxon>Rhopaluridae</taxon>
        <taxon>Intoshia</taxon>
    </lineage>
</organism>
<evidence type="ECO:0000313" key="2">
    <source>
        <dbReference type="EMBL" id="OAF63748.1"/>
    </source>
</evidence>
<feature type="domain" description="CBS" evidence="1">
    <location>
        <begin position="4"/>
        <end position="53"/>
    </location>
</feature>
<dbReference type="Gene3D" id="3.10.580.10">
    <property type="entry name" value="CBS-domain"/>
    <property type="match status" value="1"/>
</dbReference>
<dbReference type="InterPro" id="IPR046342">
    <property type="entry name" value="CBS_dom_sf"/>
</dbReference>
<reference evidence="2 3" key="1">
    <citation type="submission" date="2016-04" db="EMBL/GenBank/DDBJ databases">
        <title>The genome of Intoshia linei affirms orthonectids as highly simplified spiralians.</title>
        <authorList>
            <person name="Mikhailov K.V."/>
            <person name="Slusarev G.S."/>
            <person name="Nikitin M.A."/>
            <person name="Logacheva M.D."/>
            <person name="Penin A."/>
            <person name="Aleoshin V."/>
            <person name="Panchin Y.V."/>
        </authorList>
    </citation>
    <scope>NUCLEOTIDE SEQUENCE [LARGE SCALE GENOMIC DNA]</scope>
    <source>
        <strain evidence="2">Intl2013</strain>
        <tissue evidence="2">Whole animal</tissue>
    </source>
</reference>
<dbReference type="EMBL" id="LWCA01002658">
    <property type="protein sequence ID" value="OAF63748.1"/>
    <property type="molecule type" value="Genomic_DNA"/>
</dbReference>
<evidence type="ECO:0000313" key="3">
    <source>
        <dbReference type="Proteomes" id="UP000078046"/>
    </source>
</evidence>
<dbReference type="Pfam" id="PF00571">
    <property type="entry name" value="CBS"/>
    <property type="match status" value="1"/>
</dbReference>
<dbReference type="SUPFAM" id="SSF54631">
    <property type="entry name" value="CBS-domain pair"/>
    <property type="match status" value="1"/>
</dbReference>
<sequence length="68" mass="7940">MQPIMDTSSLFLDKEYSLRRCNILINNMGINTICIVDEIKRVVGIISRQDMMYHHMQDKLQSTSYSSI</sequence>
<accession>A0A177AP04</accession>
<protein>
    <recommendedName>
        <fullName evidence="1">CBS domain-containing protein</fullName>
    </recommendedName>
</protein>
<comment type="caution">
    <text evidence="2">The sequence shown here is derived from an EMBL/GenBank/DDBJ whole genome shotgun (WGS) entry which is preliminary data.</text>
</comment>